<name>A0A420UU52_9ACTN</name>
<dbReference type="CDD" id="cd01653">
    <property type="entry name" value="GATase1"/>
    <property type="match status" value="1"/>
</dbReference>
<dbReference type="InterPro" id="IPR052200">
    <property type="entry name" value="Protoporphyrinogen_IX_DH"/>
</dbReference>
<dbReference type="PANTHER" id="PTHR38030">
    <property type="entry name" value="PROTOPORPHYRINOGEN IX DEHYDROGENASE [MENAQUINONE]"/>
    <property type="match status" value="1"/>
</dbReference>
<dbReference type="AlphaFoldDB" id="A0A420UU52"/>
<comment type="caution">
    <text evidence="2">The sequence shown here is derived from an EMBL/GenBank/DDBJ whole genome shotgun (WGS) entry which is preliminary data.</text>
</comment>
<dbReference type="Pfam" id="PF12724">
    <property type="entry name" value="Flavodoxin_5"/>
    <property type="match status" value="1"/>
</dbReference>
<dbReference type="GO" id="GO:0070819">
    <property type="term" value="F:menaquinone-dependent protoporphyrinogen oxidase activity"/>
    <property type="evidence" value="ECO:0007669"/>
    <property type="project" value="TreeGrafter"/>
</dbReference>
<dbReference type="Proteomes" id="UP000028058">
    <property type="component" value="Unassembled WGS sequence"/>
</dbReference>
<dbReference type="InterPro" id="IPR029039">
    <property type="entry name" value="Flavoprotein-like_sf"/>
</dbReference>
<dbReference type="GO" id="GO:0010181">
    <property type="term" value="F:FMN binding"/>
    <property type="evidence" value="ECO:0007669"/>
    <property type="project" value="InterPro"/>
</dbReference>
<protein>
    <submittedName>
        <fullName evidence="2">Flavodoxin</fullName>
    </submittedName>
</protein>
<proteinExistence type="predicted"/>
<feature type="domain" description="Flavodoxin-like" evidence="1">
    <location>
        <begin position="7"/>
        <end position="161"/>
    </location>
</feature>
<keyword evidence="3" id="KW-1185">Reference proteome</keyword>
<dbReference type="RefSeq" id="WP_043473701.1">
    <property type="nucleotide sequence ID" value="NZ_CP134822.1"/>
</dbReference>
<dbReference type="Gene3D" id="3.40.50.360">
    <property type="match status" value="1"/>
</dbReference>
<dbReference type="EMBL" id="JNAD02000023">
    <property type="protein sequence ID" value="RKM90694.1"/>
    <property type="molecule type" value="Genomic_DNA"/>
</dbReference>
<dbReference type="PANTHER" id="PTHR38030:SF2">
    <property type="entry name" value="PROTOPORPHYRINOGEN IX DEHYDROGENASE [QUINONE]"/>
    <property type="match status" value="1"/>
</dbReference>
<dbReference type="PROSITE" id="PS50902">
    <property type="entry name" value="FLAVODOXIN_LIKE"/>
    <property type="match status" value="1"/>
</dbReference>
<reference evidence="2 3" key="1">
    <citation type="journal article" date="2014" name="Genome Announc.">
        <title>Draft Genome Sequence of Streptomyces fradiae ATCC 19609, a Strain Highly Sensitive to Antibiotics.</title>
        <authorList>
            <person name="Bekker O.B."/>
            <person name="Klimina K.M."/>
            <person name="Vatlin A.A."/>
            <person name="Zakharevich N.V."/>
            <person name="Kasianov A.S."/>
            <person name="Danilenko V.N."/>
        </authorList>
    </citation>
    <scope>NUCLEOTIDE SEQUENCE [LARGE SCALE GENOMIC DNA]</scope>
    <source>
        <strain evidence="2 3">ATCC 19609</strain>
    </source>
</reference>
<dbReference type="InterPro" id="IPR026816">
    <property type="entry name" value="Flavodoxin_dom"/>
</dbReference>
<gene>
    <name evidence="2" type="ORF">SFRA_031480</name>
</gene>
<evidence type="ECO:0000313" key="2">
    <source>
        <dbReference type="EMBL" id="RKM90694.1"/>
    </source>
</evidence>
<dbReference type="OrthoDB" id="129384at2"/>
<evidence type="ECO:0000259" key="1">
    <source>
        <dbReference type="PROSITE" id="PS50902"/>
    </source>
</evidence>
<accession>A0A420UU52</accession>
<dbReference type="InterPro" id="IPR008254">
    <property type="entry name" value="Flavodoxin/NO_synth"/>
</dbReference>
<dbReference type="GO" id="GO:0006783">
    <property type="term" value="P:heme biosynthetic process"/>
    <property type="evidence" value="ECO:0007669"/>
    <property type="project" value="TreeGrafter"/>
</dbReference>
<evidence type="ECO:0000313" key="3">
    <source>
        <dbReference type="Proteomes" id="UP000028058"/>
    </source>
</evidence>
<sequence>MLTAQRVLVTYGSKHGSTADIAQWIGDVLRAREIDVVVLPASGIQDLEPYDAVVIGGGLDAGRWQKDAARFARRNRKELDRRSVWLFSSGPLDPSASEREIPPPKAVARIAERVHARGHMTFGGRLAEDSDDFLTRRLVADGRSGDFRDREQIRAWGEHIAAEVNHTGPAG</sequence>
<organism evidence="2 3">
    <name type="scientific">Streptomyces xinghaiensis</name>
    <dbReference type="NCBI Taxonomy" id="1038928"/>
    <lineage>
        <taxon>Bacteria</taxon>
        <taxon>Bacillati</taxon>
        <taxon>Actinomycetota</taxon>
        <taxon>Actinomycetes</taxon>
        <taxon>Kitasatosporales</taxon>
        <taxon>Streptomycetaceae</taxon>
        <taxon>Streptomyces</taxon>
    </lineage>
</organism>
<dbReference type="SUPFAM" id="SSF52218">
    <property type="entry name" value="Flavoproteins"/>
    <property type="match status" value="1"/>
</dbReference>